<protein>
    <submittedName>
        <fullName evidence="3">Uncharacterized protein</fullName>
    </submittedName>
</protein>
<sequence length="174" mass="19649">MNAIKKWLQTSPSFAAAIRSGDGGSHAPNSHMSNSNPRPPRKKMGIAHPLWRQSARAGLLCTIVLMSYALVGMIAYHLYYHFWFLTFLILFTPVWLVCYGLIFASRFRWHELSLGVFSALFLMTTLYLHNIEDESFRLVTALSFAGGGVLSVSLGFWTAVLFRTIFRTQKRPGS</sequence>
<evidence type="ECO:0000313" key="3">
    <source>
        <dbReference type="EMBL" id="MFD2172126.1"/>
    </source>
</evidence>
<comment type="caution">
    <text evidence="3">The sequence shown here is derived from an EMBL/GenBank/DDBJ whole genome shotgun (WGS) entry which is preliminary data.</text>
</comment>
<feature type="transmembrane region" description="Helical" evidence="2">
    <location>
        <begin position="141"/>
        <end position="162"/>
    </location>
</feature>
<accession>A0ABW5A3H7</accession>
<name>A0ABW5A3H7_9BACL</name>
<evidence type="ECO:0000313" key="4">
    <source>
        <dbReference type="Proteomes" id="UP001597343"/>
    </source>
</evidence>
<feature type="transmembrane region" description="Helical" evidence="2">
    <location>
        <begin position="57"/>
        <end position="76"/>
    </location>
</feature>
<evidence type="ECO:0000256" key="2">
    <source>
        <dbReference type="SAM" id="Phobius"/>
    </source>
</evidence>
<keyword evidence="4" id="KW-1185">Reference proteome</keyword>
<feature type="compositionally biased region" description="Polar residues" evidence="1">
    <location>
        <begin position="27"/>
        <end position="36"/>
    </location>
</feature>
<keyword evidence="2" id="KW-0812">Transmembrane</keyword>
<reference evidence="4" key="1">
    <citation type="journal article" date="2019" name="Int. J. Syst. Evol. Microbiol.">
        <title>The Global Catalogue of Microorganisms (GCM) 10K type strain sequencing project: providing services to taxonomists for standard genome sequencing and annotation.</title>
        <authorList>
            <consortium name="The Broad Institute Genomics Platform"/>
            <consortium name="The Broad Institute Genome Sequencing Center for Infectious Disease"/>
            <person name="Wu L."/>
            <person name="Ma J."/>
        </authorList>
    </citation>
    <scope>NUCLEOTIDE SEQUENCE [LARGE SCALE GENOMIC DNA]</scope>
    <source>
        <strain evidence="4">CGMCC 1.13574</strain>
    </source>
</reference>
<organism evidence="3 4">
    <name type="scientific">Tumebacillus lipolyticus</name>
    <dbReference type="NCBI Taxonomy" id="1280370"/>
    <lineage>
        <taxon>Bacteria</taxon>
        <taxon>Bacillati</taxon>
        <taxon>Bacillota</taxon>
        <taxon>Bacilli</taxon>
        <taxon>Bacillales</taxon>
        <taxon>Alicyclobacillaceae</taxon>
        <taxon>Tumebacillus</taxon>
    </lineage>
</organism>
<feature type="transmembrane region" description="Helical" evidence="2">
    <location>
        <begin position="82"/>
        <end position="105"/>
    </location>
</feature>
<feature type="region of interest" description="Disordered" evidence="1">
    <location>
        <begin position="20"/>
        <end position="42"/>
    </location>
</feature>
<dbReference type="RefSeq" id="WP_386049500.1">
    <property type="nucleotide sequence ID" value="NZ_JBHUIO010000011.1"/>
</dbReference>
<keyword evidence="2" id="KW-1133">Transmembrane helix</keyword>
<feature type="transmembrane region" description="Helical" evidence="2">
    <location>
        <begin position="112"/>
        <end position="129"/>
    </location>
</feature>
<dbReference type="EMBL" id="JBHUIO010000011">
    <property type="protein sequence ID" value="MFD2172126.1"/>
    <property type="molecule type" value="Genomic_DNA"/>
</dbReference>
<evidence type="ECO:0000256" key="1">
    <source>
        <dbReference type="SAM" id="MobiDB-lite"/>
    </source>
</evidence>
<gene>
    <name evidence="3" type="ORF">ACFSOY_19345</name>
</gene>
<proteinExistence type="predicted"/>
<dbReference type="Proteomes" id="UP001597343">
    <property type="component" value="Unassembled WGS sequence"/>
</dbReference>
<keyword evidence="2" id="KW-0472">Membrane</keyword>